<dbReference type="AlphaFoldDB" id="A0A2G2XIF0"/>
<accession>A0A2G2XIF0</accession>
<dbReference type="Proteomes" id="UP000224567">
    <property type="component" value="Unassembled WGS sequence"/>
</dbReference>
<comment type="caution">
    <text evidence="1">The sequence shown here is derived from an EMBL/GenBank/DDBJ whole genome shotgun (WGS) entry which is preliminary data.</text>
</comment>
<proteinExistence type="predicted"/>
<keyword evidence="2" id="KW-1185">Reference proteome</keyword>
<sequence length="152" mass="17658">MSGQNNPELSPKDPENEELQDVEFAKRGCCFWFPSFRCGGRVWERVSTSDQKEESHWWDKGFKAVMKVREWSEVVAGPKWKTFIRRFNKKSSKTNKYNYDPLSYSLNFDDGPGVNEHSEDDRFFCDFSSRYASIPVSAKSSMDLGKDPPSFL</sequence>
<dbReference type="OrthoDB" id="1723198at2759"/>
<dbReference type="EMBL" id="MLFT02000002">
    <property type="protein sequence ID" value="PHT57266.1"/>
    <property type="molecule type" value="Genomic_DNA"/>
</dbReference>
<dbReference type="STRING" id="33114.A0A2G2XIF0"/>
<protein>
    <submittedName>
        <fullName evidence="1">Uncharacterized protein</fullName>
    </submittedName>
</protein>
<gene>
    <name evidence="1" type="ORF">CQW23_05752</name>
</gene>
<name>A0A2G2XIF0_CAPBA</name>
<reference evidence="2" key="2">
    <citation type="journal article" date="2017" name="J. Anim. Genet.">
        <title>Multiple reference genome sequences of hot pepper reveal the massive evolution of plant disease resistance genes by retroduplication.</title>
        <authorList>
            <person name="Kim S."/>
            <person name="Park J."/>
            <person name="Yeom S.-I."/>
            <person name="Kim Y.-M."/>
            <person name="Seo E."/>
            <person name="Kim K.-T."/>
            <person name="Kim M.-S."/>
            <person name="Lee J.M."/>
            <person name="Cheong K."/>
            <person name="Shin H.-S."/>
            <person name="Kim S.-B."/>
            <person name="Han K."/>
            <person name="Lee J."/>
            <person name="Park M."/>
            <person name="Lee H.-A."/>
            <person name="Lee H.-Y."/>
            <person name="Lee Y."/>
            <person name="Oh S."/>
            <person name="Lee J.H."/>
            <person name="Choi E."/>
            <person name="Choi E."/>
            <person name="Lee S.E."/>
            <person name="Jeon J."/>
            <person name="Kim H."/>
            <person name="Choi G."/>
            <person name="Song H."/>
            <person name="Lee J."/>
            <person name="Lee S.-C."/>
            <person name="Kwon J.-K."/>
            <person name="Lee H.-Y."/>
            <person name="Koo N."/>
            <person name="Hong Y."/>
            <person name="Kim R.W."/>
            <person name="Kang W.-H."/>
            <person name="Huh J.H."/>
            <person name="Kang B.-C."/>
            <person name="Yang T.-J."/>
            <person name="Lee Y.-H."/>
            <person name="Bennetzen J.L."/>
            <person name="Choi D."/>
        </authorList>
    </citation>
    <scope>NUCLEOTIDE SEQUENCE [LARGE SCALE GENOMIC DNA]</scope>
    <source>
        <strain evidence="2">cv. PBC81</strain>
    </source>
</reference>
<reference evidence="1 2" key="1">
    <citation type="journal article" date="2017" name="Genome Biol.">
        <title>New reference genome sequences of hot pepper reveal the massive evolution of plant disease-resistance genes by retroduplication.</title>
        <authorList>
            <person name="Kim S."/>
            <person name="Park J."/>
            <person name="Yeom S.I."/>
            <person name="Kim Y.M."/>
            <person name="Seo E."/>
            <person name="Kim K.T."/>
            <person name="Kim M.S."/>
            <person name="Lee J.M."/>
            <person name="Cheong K."/>
            <person name="Shin H.S."/>
            <person name="Kim S.B."/>
            <person name="Han K."/>
            <person name="Lee J."/>
            <person name="Park M."/>
            <person name="Lee H.A."/>
            <person name="Lee H.Y."/>
            <person name="Lee Y."/>
            <person name="Oh S."/>
            <person name="Lee J.H."/>
            <person name="Choi E."/>
            <person name="Choi E."/>
            <person name="Lee S.E."/>
            <person name="Jeon J."/>
            <person name="Kim H."/>
            <person name="Choi G."/>
            <person name="Song H."/>
            <person name="Lee J."/>
            <person name="Lee S.C."/>
            <person name="Kwon J.K."/>
            <person name="Lee H.Y."/>
            <person name="Koo N."/>
            <person name="Hong Y."/>
            <person name="Kim R.W."/>
            <person name="Kang W.H."/>
            <person name="Huh J.H."/>
            <person name="Kang B.C."/>
            <person name="Yang T.J."/>
            <person name="Lee Y.H."/>
            <person name="Bennetzen J.L."/>
            <person name="Choi D."/>
        </authorList>
    </citation>
    <scope>NUCLEOTIDE SEQUENCE [LARGE SCALE GENOMIC DNA]</scope>
    <source>
        <strain evidence="2">cv. PBC81</strain>
    </source>
</reference>
<dbReference type="PANTHER" id="PTHR47076:SF12">
    <property type="entry name" value="NHL DOMAIN-CONTAINING PROTEIN"/>
    <property type="match status" value="1"/>
</dbReference>
<evidence type="ECO:0000313" key="2">
    <source>
        <dbReference type="Proteomes" id="UP000224567"/>
    </source>
</evidence>
<organism evidence="1 2">
    <name type="scientific">Capsicum baccatum</name>
    <name type="common">Peruvian pepper</name>
    <dbReference type="NCBI Taxonomy" id="33114"/>
    <lineage>
        <taxon>Eukaryota</taxon>
        <taxon>Viridiplantae</taxon>
        <taxon>Streptophyta</taxon>
        <taxon>Embryophyta</taxon>
        <taxon>Tracheophyta</taxon>
        <taxon>Spermatophyta</taxon>
        <taxon>Magnoliopsida</taxon>
        <taxon>eudicotyledons</taxon>
        <taxon>Gunneridae</taxon>
        <taxon>Pentapetalae</taxon>
        <taxon>asterids</taxon>
        <taxon>lamiids</taxon>
        <taxon>Solanales</taxon>
        <taxon>Solanaceae</taxon>
        <taxon>Solanoideae</taxon>
        <taxon>Capsiceae</taxon>
        <taxon>Capsicum</taxon>
    </lineage>
</organism>
<dbReference type="PANTHER" id="PTHR47076">
    <property type="entry name" value="NHL DOMAIN PROTEIN"/>
    <property type="match status" value="1"/>
</dbReference>
<evidence type="ECO:0000313" key="1">
    <source>
        <dbReference type="EMBL" id="PHT57266.1"/>
    </source>
</evidence>